<dbReference type="InterPro" id="IPR002018">
    <property type="entry name" value="CarbesteraseB"/>
</dbReference>
<feature type="signal peptide" evidence="3">
    <location>
        <begin position="1"/>
        <end position="23"/>
    </location>
</feature>
<dbReference type="Proteomes" id="UP000828390">
    <property type="component" value="Unassembled WGS sequence"/>
</dbReference>
<feature type="chain" id="PRO_5039761347" description="Carboxylic ester hydrolase" evidence="3">
    <location>
        <begin position="24"/>
        <end position="533"/>
    </location>
</feature>
<reference evidence="5" key="2">
    <citation type="submission" date="2020-11" db="EMBL/GenBank/DDBJ databases">
        <authorList>
            <person name="McCartney M.A."/>
            <person name="Auch B."/>
            <person name="Kono T."/>
            <person name="Mallez S."/>
            <person name="Becker A."/>
            <person name="Gohl D.M."/>
            <person name="Silverstein K.A.T."/>
            <person name="Koren S."/>
            <person name="Bechman K.B."/>
            <person name="Herman A."/>
            <person name="Abrahante J.E."/>
            <person name="Garbe J."/>
        </authorList>
    </citation>
    <scope>NUCLEOTIDE SEQUENCE</scope>
    <source>
        <strain evidence="5">Duluth1</strain>
        <tissue evidence="5">Whole animal</tissue>
    </source>
</reference>
<evidence type="ECO:0000256" key="2">
    <source>
        <dbReference type="ARBA" id="ARBA00022801"/>
    </source>
</evidence>
<proteinExistence type="inferred from homology"/>
<dbReference type="EMBL" id="JAIWYP010000015">
    <property type="protein sequence ID" value="KAH3703832.1"/>
    <property type="molecule type" value="Genomic_DNA"/>
</dbReference>
<gene>
    <name evidence="5" type="ORF">DPMN_078879</name>
</gene>
<evidence type="ECO:0000256" key="3">
    <source>
        <dbReference type="RuleBase" id="RU361235"/>
    </source>
</evidence>
<evidence type="ECO:0000259" key="4">
    <source>
        <dbReference type="Pfam" id="PF00135"/>
    </source>
</evidence>
<dbReference type="Pfam" id="PF00135">
    <property type="entry name" value="COesterase"/>
    <property type="match status" value="1"/>
</dbReference>
<dbReference type="OrthoDB" id="3200163at2759"/>
<dbReference type="InterPro" id="IPR019826">
    <property type="entry name" value="Carboxylesterase_B_AS"/>
</dbReference>
<keyword evidence="2 3" id="KW-0378">Hydrolase</keyword>
<dbReference type="PROSITE" id="PS00122">
    <property type="entry name" value="CARBOXYLESTERASE_B_1"/>
    <property type="match status" value="1"/>
</dbReference>
<name>A0A9D4BSI4_DREPO</name>
<dbReference type="GO" id="GO:0016787">
    <property type="term" value="F:hydrolase activity"/>
    <property type="evidence" value="ECO:0007669"/>
    <property type="project" value="UniProtKB-KW"/>
</dbReference>
<dbReference type="InterPro" id="IPR029058">
    <property type="entry name" value="AB_hydrolase_fold"/>
</dbReference>
<accession>A0A9D4BSI4</accession>
<dbReference type="SUPFAM" id="SSF53474">
    <property type="entry name" value="alpha/beta-Hydrolases"/>
    <property type="match status" value="1"/>
</dbReference>
<sequence length="533" mass="59334">MDGYFSLARLLLILTLLVSVVTSDDVIVETSYGKLRGTLTNGVNAFLGIPYAKPPIGKLRWQRPQPPLPWRPSILNATSLQPGCPQHGCLSTNPAMVCPKQFSESCLFMNIWSPQNATSLPVMVYIHGGNFVHLSASSPIYQGADFARKGSVVLVTFDYRLGVLGFLYTGTAPEDAEGNYGIRDQRLALTWVQQNIKYFGGDPTRVTLFGQSAGGQSIPIHMMSSDARSLFRSVIIESAPFDIPFKSPTEALYLAGTIVAYLNCTDTQDDYMTCLRSKTADEIADAQLKSRAKPTSLKILEFFEPLGPFVDGDIVPMEPIAAIYKNKLQIMPVMIGTVSEEARIFVYEAWGKPVSFEEYVAVLFATYPRHVSDMLAQYPGTVPDNRDELTSLGTDFIFTCATRNMSRVLVQHMTPVHVYVFDHAFSFPGWGNFTYCEGHVCHGEEIAFVFHSADRSGFNFTPDEETLSASMIAYWTNFAYTGDPNTGLHKVPLAWPKYDDSYREMLLKTPQNSITTNYLKDTCDFWDTLGYSA</sequence>
<feature type="domain" description="Carboxylesterase type B" evidence="4">
    <location>
        <begin position="25"/>
        <end position="526"/>
    </location>
</feature>
<dbReference type="AlphaFoldDB" id="A0A9D4BSI4"/>
<dbReference type="EC" id="3.1.1.-" evidence="3"/>
<protein>
    <recommendedName>
        <fullName evidence="3">Carboxylic ester hydrolase</fullName>
        <ecNumber evidence="3">3.1.1.-</ecNumber>
    </recommendedName>
</protein>
<comment type="caution">
    <text evidence="5">The sequence shown here is derived from an EMBL/GenBank/DDBJ whole genome shotgun (WGS) entry which is preliminary data.</text>
</comment>
<reference evidence="5" key="1">
    <citation type="journal article" date="2019" name="bioRxiv">
        <title>The Genome of the Zebra Mussel, Dreissena polymorpha: A Resource for Invasive Species Research.</title>
        <authorList>
            <person name="McCartney M.A."/>
            <person name="Auch B."/>
            <person name="Kono T."/>
            <person name="Mallez S."/>
            <person name="Zhang Y."/>
            <person name="Obille A."/>
            <person name="Becker A."/>
            <person name="Abrahante J.E."/>
            <person name="Garbe J."/>
            <person name="Badalamenti J.P."/>
            <person name="Herman A."/>
            <person name="Mangelson H."/>
            <person name="Liachko I."/>
            <person name="Sullivan S."/>
            <person name="Sone E.D."/>
            <person name="Koren S."/>
            <person name="Silverstein K.A.T."/>
            <person name="Beckman K.B."/>
            <person name="Gohl D.M."/>
        </authorList>
    </citation>
    <scope>NUCLEOTIDE SEQUENCE</scope>
    <source>
        <strain evidence="5">Duluth1</strain>
        <tissue evidence="5">Whole animal</tissue>
    </source>
</reference>
<evidence type="ECO:0000313" key="6">
    <source>
        <dbReference type="Proteomes" id="UP000828390"/>
    </source>
</evidence>
<dbReference type="Gene3D" id="3.40.50.1820">
    <property type="entry name" value="alpha/beta hydrolase"/>
    <property type="match status" value="1"/>
</dbReference>
<dbReference type="PANTHER" id="PTHR45570:SF1">
    <property type="entry name" value="CARBOXYLIC ESTER HYDROLASE"/>
    <property type="match status" value="1"/>
</dbReference>
<evidence type="ECO:0000256" key="1">
    <source>
        <dbReference type="ARBA" id="ARBA00005964"/>
    </source>
</evidence>
<keyword evidence="3" id="KW-0732">Signal</keyword>
<keyword evidence="6" id="KW-1185">Reference proteome</keyword>
<comment type="similarity">
    <text evidence="1 3">Belongs to the type-B carboxylesterase/lipase family.</text>
</comment>
<dbReference type="PANTHER" id="PTHR45570">
    <property type="entry name" value="CARBOXYLIC ESTER HYDROLASE"/>
    <property type="match status" value="1"/>
</dbReference>
<evidence type="ECO:0000313" key="5">
    <source>
        <dbReference type="EMBL" id="KAH3703832.1"/>
    </source>
</evidence>
<organism evidence="5 6">
    <name type="scientific">Dreissena polymorpha</name>
    <name type="common">Zebra mussel</name>
    <name type="synonym">Mytilus polymorpha</name>
    <dbReference type="NCBI Taxonomy" id="45954"/>
    <lineage>
        <taxon>Eukaryota</taxon>
        <taxon>Metazoa</taxon>
        <taxon>Spiralia</taxon>
        <taxon>Lophotrochozoa</taxon>
        <taxon>Mollusca</taxon>
        <taxon>Bivalvia</taxon>
        <taxon>Autobranchia</taxon>
        <taxon>Heteroconchia</taxon>
        <taxon>Euheterodonta</taxon>
        <taxon>Imparidentia</taxon>
        <taxon>Neoheterodontei</taxon>
        <taxon>Myida</taxon>
        <taxon>Dreissenoidea</taxon>
        <taxon>Dreissenidae</taxon>
        <taxon>Dreissena</taxon>
    </lineage>
</organism>